<dbReference type="InterPro" id="IPR020904">
    <property type="entry name" value="Sc_DH/Rdtase_CS"/>
</dbReference>
<keyword evidence="1" id="KW-0812">Transmembrane</keyword>
<sequence>MNGTFEDKLLSELKAQMAVRPSGEHIPARRRTGRRLLMAAGVVGVAAAAVVAVPWATGSGSPAYAVTKNADGSVTLTLREFRAPETVERDLAATGVRADIAYMPLGKRCDVSRYRPLAEDQANMPTKEEMESDDPAKRATVLQKLENRPSGKAVRLRDDITIYPRRIAPGWTLVIDIAENPRTPTADDPGVAWQFSAGLTDGPVRPCRLVDDPSAFRIGDATPPPGS</sequence>
<feature type="transmembrane region" description="Helical" evidence="1">
    <location>
        <begin position="36"/>
        <end position="56"/>
    </location>
</feature>
<reference evidence="2 3" key="1">
    <citation type="submission" date="2018-06" db="EMBL/GenBank/DDBJ databases">
        <title>Sphaerisporangium craniellae sp. nov., isolated from a marine sponge in the South China Sea.</title>
        <authorList>
            <person name="Li L."/>
        </authorList>
    </citation>
    <scope>NUCLEOTIDE SEQUENCE [LARGE SCALE GENOMIC DNA]</scope>
    <source>
        <strain evidence="2 3">CCTCC AA 208026</strain>
    </source>
</reference>
<keyword evidence="1" id="KW-0472">Membrane</keyword>
<organism evidence="2 3">
    <name type="scientific">Sphaerisporangium album</name>
    <dbReference type="NCBI Taxonomy" id="509200"/>
    <lineage>
        <taxon>Bacteria</taxon>
        <taxon>Bacillati</taxon>
        <taxon>Actinomycetota</taxon>
        <taxon>Actinomycetes</taxon>
        <taxon>Streptosporangiales</taxon>
        <taxon>Streptosporangiaceae</taxon>
        <taxon>Sphaerisporangium</taxon>
    </lineage>
</organism>
<dbReference type="OrthoDB" id="3527508at2"/>
<proteinExistence type="predicted"/>
<evidence type="ECO:0000313" key="2">
    <source>
        <dbReference type="EMBL" id="RCG31308.1"/>
    </source>
</evidence>
<keyword evidence="1" id="KW-1133">Transmembrane helix</keyword>
<evidence type="ECO:0000313" key="3">
    <source>
        <dbReference type="Proteomes" id="UP000253094"/>
    </source>
</evidence>
<dbReference type="RefSeq" id="WP_114028686.1">
    <property type="nucleotide sequence ID" value="NZ_QOIL01000005.1"/>
</dbReference>
<dbReference type="AlphaFoldDB" id="A0A367FLN7"/>
<dbReference type="PROSITE" id="PS00061">
    <property type="entry name" value="ADH_SHORT"/>
    <property type="match status" value="1"/>
</dbReference>
<accession>A0A367FLN7</accession>
<gene>
    <name evidence="2" type="ORF">DQ384_11370</name>
</gene>
<dbReference type="EMBL" id="QOIL01000005">
    <property type="protein sequence ID" value="RCG31308.1"/>
    <property type="molecule type" value="Genomic_DNA"/>
</dbReference>
<keyword evidence="3" id="KW-1185">Reference proteome</keyword>
<name>A0A367FLN7_9ACTN</name>
<evidence type="ECO:0000256" key="1">
    <source>
        <dbReference type="SAM" id="Phobius"/>
    </source>
</evidence>
<protein>
    <submittedName>
        <fullName evidence="2">Uncharacterized protein</fullName>
    </submittedName>
</protein>
<dbReference type="Proteomes" id="UP000253094">
    <property type="component" value="Unassembled WGS sequence"/>
</dbReference>
<comment type="caution">
    <text evidence="2">The sequence shown here is derived from an EMBL/GenBank/DDBJ whole genome shotgun (WGS) entry which is preliminary data.</text>
</comment>